<dbReference type="EMBL" id="QLLQ01000014">
    <property type="protein sequence ID" value="RAJ20728.1"/>
    <property type="molecule type" value="Genomic_DNA"/>
</dbReference>
<dbReference type="AlphaFoldDB" id="A0A327RWY3"/>
<dbReference type="Proteomes" id="UP000248987">
    <property type="component" value="Unassembled WGS sequence"/>
</dbReference>
<protein>
    <submittedName>
        <fullName evidence="1">Uncharacterized protein</fullName>
    </submittedName>
</protein>
<feature type="non-terminal residue" evidence="1">
    <location>
        <position position="1"/>
    </location>
</feature>
<sequence length="92" mass="10381">SALMFLGFEIPLLHGQLSFETNAQSFLIYINSGINETLSILGFLCIHPKLNGKCFLSTHNFGFKLNLNHRESQIKLKIITNIQPYVESLRGS</sequence>
<organism evidence="1 2">
    <name type="scientific">Gelidibacter algens</name>
    <dbReference type="NCBI Taxonomy" id="49280"/>
    <lineage>
        <taxon>Bacteria</taxon>
        <taxon>Pseudomonadati</taxon>
        <taxon>Bacteroidota</taxon>
        <taxon>Flavobacteriia</taxon>
        <taxon>Flavobacteriales</taxon>
        <taxon>Flavobacteriaceae</taxon>
        <taxon>Gelidibacter</taxon>
    </lineage>
</organism>
<evidence type="ECO:0000313" key="1">
    <source>
        <dbReference type="EMBL" id="RAJ20728.1"/>
    </source>
</evidence>
<proteinExistence type="predicted"/>
<accession>A0A327RWY3</accession>
<keyword evidence="2" id="KW-1185">Reference proteome</keyword>
<reference evidence="1 2" key="1">
    <citation type="submission" date="2018-06" db="EMBL/GenBank/DDBJ databases">
        <title>Genomic Encyclopedia of Archaeal and Bacterial Type Strains, Phase II (KMG-II): from individual species to whole genera.</title>
        <authorList>
            <person name="Goeker M."/>
        </authorList>
    </citation>
    <scope>NUCLEOTIDE SEQUENCE [LARGE SCALE GENOMIC DNA]</scope>
    <source>
        <strain evidence="1 2">DSM 12408</strain>
    </source>
</reference>
<name>A0A327RWY3_9FLAO</name>
<comment type="caution">
    <text evidence="1">The sequence shown here is derived from an EMBL/GenBank/DDBJ whole genome shotgun (WGS) entry which is preliminary data.</text>
</comment>
<gene>
    <name evidence="1" type="ORF">LX77_02985</name>
</gene>
<evidence type="ECO:0000313" key="2">
    <source>
        <dbReference type="Proteomes" id="UP000248987"/>
    </source>
</evidence>